<proteinExistence type="predicted"/>
<dbReference type="PANTHER" id="PTHR33782:SF5">
    <property type="entry name" value="MEDIATOR OF RNA POLYMERASE II TRANSCRIPTION SUBUNIT"/>
    <property type="match status" value="1"/>
</dbReference>
<feature type="region of interest" description="Disordered" evidence="1">
    <location>
        <begin position="193"/>
        <end position="224"/>
    </location>
</feature>
<sequence>MNRRSGALFTALYLKQCVVTLQQAYGGITPDDKVDMLVKLYLSFFSLSRAIKLAKRISSSLFASITDPMSDVKKIAKVRDWLRGLIRKLANRYLSQALSRPKEYHGNRLGRLCQRIVSDLVSLAVKEAYLPILHQSDSGSLCSVYRCLNTVSPPPTAVSHYKTPSTQTLSTEISKPMAMGSNSLSITPFLSCHRPRKSTSTATPRMSASGRSHNDDPNCNCGGRRRRPVDEDMIVLRKRIHEMKMVERNYESPADWMEWEKRYYTSYDSIICDVLGVLQSMLMNTRPSVALGMVVLMVFSLPASAAFLVLHAADVIKRIVETEIRI</sequence>
<feature type="transmembrane region" description="Helical" evidence="2">
    <location>
        <begin position="289"/>
        <end position="310"/>
    </location>
</feature>
<evidence type="ECO:0000313" key="5">
    <source>
        <dbReference type="Proteomes" id="UP001396334"/>
    </source>
</evidence>
<dbReference type="PANTHER" id="PTHR33782">
    <property type="entry name" value="OS01G0121600 PROTEIN"/>
    <property type="match status" value="1"/>
</dbReference>
<feature type="chain" id="PRO_5045752132" evidence="3">
    <location>
        <begin position="27"/>
        <end position="326"/>
    </location>
</feature>
<keyword evidence="2" id="KW-0472">Membrane</keyword>
<reference evidence="4 5" key="1">
    <citation type="journal article" date="2024" name="G3 (Bethesda)">
        <title>Genome assembly of Hibiscus sabdariffa L. provides insights into metabolisms of medicinal natural products.</title>
        <authorList>
            <person name="Kim T."/>
        </authorList>
    </citation>
    <scope>NUCLEOTIDE SEQUENCE [LARGE SCALE GENOMIC DNA]</scope>
    <source>
        <strain evidence="4">TK-2024</strain>
        <tissue evidence="4">Old leaves</tissue>
    </source>
</reference>
<keyword evidence="2" id="KW-0812">Transmembrane</keyword>
<accession>A0ABR2AAK4</accession>
<evidence type="ECO:0000256" key="3">
    <source>
        <dbReference type="SAM" id="SignalP"/>
    </source>
</evidence>
<comment type="caution">
    <text evidence="4">The sequence shown here is derived from an EMBL/GenBank/DDBJ whole genome shotgun (WGS) entry which is preliminary data.</text>
</comment>
<keyword evidence="3" id="KW-0732">Signal</keyword>
<protein>
    <submittedName>
        <fullName evidence="4">Uncharacterized protein</fullName>
    </submittedName>
</protein>
<organism evidence="4 5">
    <name type="scientific">Hibiscus sabdariffa</name>
    <name type="common">roselle</name>
    <dbReference type="NCBI Taxonomy" id="183260"/>
    <lineage>
        <taxon>Eukaryota</taxon>
        <taxon>Viridiplantae</taxon>
        <taxon>Streptophyta</taxon>
        <taxon>Embryophyta</taxon>
        <taxon>Tracheophyta</taxon>
        <taxon>Spermatophyta</taxon>
        <taxon>Magnoliopsida</taxon>
        <taxon>eudicotyledons</taxon>
        <taxon>Gunneridae</taxon>
        <taxon>Pentapetalae</taxon>
        <taxon>rosids</taxon>
        <taxon>malvids</taxon>
        <taxon>Malvales</taxon>
        <taxon>Malvaceae</taxon>
        <taxon>Malvoideae</taxon>
        <taxon>Hibiscus</taxon>
    </lineage>
</organism>
<gene>
    <name evidence="4" type="ORF">V6N11_081543</name>
</gene>
<keyword evidence="2" id="KW-1133">Transmembrane helix</keyword>
<evidence type="ECO:0000256" key="1">
    <source>
        <dbReference type="SAM" id="MobiDB-lite"/>
    </source>
</evidence>
<name>A0ABR2AAK4_9ROSI</name>
<evidence type="ECO:0000256" key="2">
    <source>
        <dbReference type="SAM" id="Phobius"/>
    </source>
</evidence>
<feature type="compositionally biased region" description="Polar residues" evidence="1">
    <location>
        <begin position="198"/>
        <end position="211"/>
    </location>
</feature>
<dbReference type="EMBL" id="JBBPBN010000291">
    <property type="protein sequence ID" value="KAK8490072.1"/>
    <property type="molecule type" value="Genomic_DNA"/>
</dbReference>
<dbReference type="Proteomes" id="UP001396334">
    <property type="component" value="Unassembled WGS sequence"/>
</dbReference>
<evidence type="ECO:0000313" key="4">
    <source>
        <dbReference type="EMBL" id="KAK8490072.1"/>
    </source>
</evidence>
<keyword evidence="5" id="KW-1185">Reference proteome</keyword>
<feature type="signal peptide" evidence="3">
    <location>
        <begin position="1"/>
        <end position="26"/>
    </location>
</feature>